<dbReference type="SUPFAM" id="SSF103247">
    <property type="entry name" value="TT1751-like"/>
    <property type="match status" value="1"/>
</dbReference>
<evidence type="ECO:0000313" key="2">
    <source>
        <dbReference type="EMBL" id="VAW50921.1"/>
    </source>
</evidence>
<dbReference type="Pfam" id="PF03625">
    <property type="entry name" value="DUF302"/>
    <property type="match status" value="1"/>
</dbReference>
<reference evidence="2" key="1">
    <citation type="submission" date="2018-06" db="EMBL/GenBank/DDBJ databases">
        <authorList>
            <person name="Zhirakovskaya E."/>
        </authorList>
    </citation>
    <scope>NUCLEOTIDE SEQUENCE</scope>
</reference>
<feature type="domain" description="DUF302" evidence="1">
    <location>
        <begin position="98"/>
        <end position="143"/>
    </location>
</feature>
<sequence length="173" mass="19482">MQDQKQGKKIKNLFVSWCALLVLMLPALSYSDEAESKEILGVYMQHVNKPVSAVYDTVYKSLENAGFFVVFEPNIGKNLARFSDKWGDDYNRNNISVIRSMVFCNGWYANKVSNLDPNMLGFCPLHLTLIEREGKTTVLFNRPAVVAENSPAKALFVKIEAEVIEAIQKGLSK</sequence>
<accession>A0A3B0W6J0</accession>
<name>A0A3B0W6J0_9ZZZZ</name>
<gene>
    <name evidence="2" type="ORF">MNBD_GAMMA06-1609</name>
</gene>
<protein>
    <recommendedName>
        <fullName evidence="1">DUF302 domain-containing protein</fullName>
    </recommendedName>
</protein>
<organism evidence="2">
    <name type="scientific">hydrothermal vent metagenome</name>
    <dbReference type="NCBI Taxonomy" id="652676"/>
    <lineage>
        <taxon>unclassified sequences</taxon>
        <taxon>metagenomes</taxon>
        <taxon>ecological metagenomes</taxon>
    </lineage>
</organism>
<dbReference type="InterPro" id="IPR005180">
    <property type="entry name" value="DUF302"/>
</dbReference>
<dbReference type="AlphaFoldDB" id="A0A3B0W6J0"/>
<dbReference type="InterPro" id="IPR035923">
    <property type="entry name" value="TT1751-like_sf"/>
</dbReference>
<dbReference type="EMBL" id="UOFD01000021">
    <property type="protein sequence ID" value="VAW50921.1"/>
    <property type="molecule type" value="Genomic_DNA"/>
</dbReference>
<evidence type="ECO:0000259" key="1">
    <source>
        <dbReference type="Pfam" id="PF03625"/>
    </source>
</evidence>
<dbReference type="Gene3D" id="3.30.310.70">
    <property type="entry name" value="TT1751-like domain"/>
    <property type="match status" value="1"/>
</dbReference>
<proteinExistence type="predicted"/>